<evidence type="ECO:0000256" key="2">
    <source>
        <dbReference type="ARBA" id="ARBA00022771"/>
    </source>
</evidence>
<dbReference type="Pfam" id="PF25600">
    <property type="entry name" value="TRIM_CC"/>
    <property type="match status" value="1"/>
</dbReference>
<dbReference type="GO" id="GO:0008270">
    <property type="term" value="F:zinc ion binding"/>
    <property type="evidence" value="ECO:0007669"/>
    <property type="project" value="UniProtKB-KW"/>
</dbReference>
<reference evidence="9" key="2">
    <citation type="submission" date="2025-09" db="UniProtKB">
        <authorList>
            <consortium name="Ensembl"/>
        </authorList>
    </citation>
    <scope>IDENTIFICATION</scope>
</reference>
<evidence type="ECO:0000259" key="8">
    <source>
        <dbReference type="PROSITE" id="PS50188"/>
    </source>
</evidence>
<dbReference type="SMART" id="SM00449">
    <property type="entry name" value="SPRY"/>
    <property type="match status" value="1"/>
</dbReference>
<dbReference type="InterPro" id="IPR001870">
    <property type="entry name" value="B30.2/SPRY"/>
</dbReference>
<evidence type="ECO:0000256" key="4">
    <source>
        <dbReference type="PROSITE-ProRule" id="PRU00024"/>
    </source>
</evidence>
<keyword evidence="1" id="KW-0479">Metal-binding</keyword>
<dbReference type="Pfam" id="PF00643">
    <property type="entry name" value="zf-B_box"/>
    <property type="match status" value="1"/>
</dbReference>
<protein>
    <recommendedName>
        <fullName evidence="11">E3 ubiquitin-protein ligase TRIM39-like</fullName>
    </recommendedName>
</protein>
<dbReference type="Proteomes" id="UP000694546">
    <property type="component" value="Chromosome 4"/>
</dbReference>
<name>A0A8C5C9N1_GADMO</name>
<evidence type="ECO:0000256" key="5">
    <source>
        <dbReference type="SAM" id="Coils"/>
    </source>
</evidence>
<keyword evidence="2 4" id="KW-0863">Zinc-finger</keyword>
<dbReference type="Ensembl" id="ENSGMOT00000040859.1">
    <property type="protein sequence ID" value="ENSGMOP00000058120.1"/>
    <property type="gene ID" value="ENSGMOG00000027622.1"/>
</dbReference>
<evidence type="ECO:0008006" key="11">
    <source>
        <dbReference type="Google" id="ProtNLM"/>
    </source>
</evidence>
<dbReference type="PROSITE" id="PS50119">
    <property type="entry name" value="ZF_BBOX"/>
    <property type="match status" value="1"/>
</dbReference>
<dbReference type="Pfam" id="PF13445">
    <property type="entry name" value="zf-RING_UBOX"/>
    <property type="match status" value="1"/>
</dbReference>
<feature type="coiled-coil region" evidence="5">
    <location>
        <begin position="124"/>
        <end position="207"/>
    </location>
</feature>
<feature type="domain" description="RING-type" evidence="6">
    <location>
        <begin position="15"/>
        <end position="55"/>
    </location>
</feature>
<dbReference type="Gene3D" id="2.60.120.920">
    <property type="match status" value="1"/>
</dbReference>
<evidence type="ECO:0000256" key="1">
    <source>
        <dbReference type="ARBA" id="ARBA00022723"/>
    </source>
</evidence>
<dbReference type="Gene3D" id="3.30.40.10">
    <property type="entry name" value="Zinc/RING finger domain, C3HC4 (zinc finger)"/>
    <property type="match status" value="1"/>
</dbReference>
<evidence type="ECO:0000259" key="6">
    <source>
        <dbReference type="PROSITE" id="PS50089"/>
    </source>
</evidence>
<dbReference type="GeneTree" id="ENSGT01040000240400"/>
<dbReference type="InterPro" id="IPR050143">
    <property type="entry name" value="TRIM/RBCC"/>
</dbReference>
<dbReference type="CDD" id="cd13733">
    <property type="entry name" value="SPRY_PRY_C-I_1"/>
    <property type="match status" value="1"/>
</dbReference>
<dbReference type="InterPro" id="IPR013320">
    <property type="entry name" value="ConA-like_dom_sf"/>
</dbReference>
<dbReference type="PRINTS" id="PR01407">
    <property type="entry name" value="BUTYPHLNCDUF"/>
</dbReference>
<reference evidence="9" key="1">
    <citation type="submission" date="2025-08" db="UniProtKB">
        <authorList>
            <consortium name="Ensembl"/>
        </authorList>
    </citation>
    <scope>IDENTIFICATION</scope>
</reference>
<dbReference type="InterPro" id="IPR027370">
    <property type="entry name" value="Znf-RING_euk"/>
</dbReference>
<dbReference type="SUPFAM" id="SSF57850">
    <property type="entry name" value="RING/U-box"/>
    <property type="match status" value="1"/>
</dbReference>
<dbReference type="Pfam" id="PF00622">
    <property type="entry name" value="SPRY"/>
    <property type="match status" value="1"/>
</dbReference>
<dbReference type="AlphaFoldDB" id="A0A8C5C9N1"/>
<dbReference type="InterPro" id="IPR000315">
    <property type="entry name" value="Znf_B-box"/>
</dbReference>
<evidence type="ECO:0000313" key="10">
    <source>
        <dbReference type="Proteomes" id="UP000694546"/>
    </source>
</evidence>
<dbReference type="PROSITE" id="PS50188">
    <property type="entry name" value="B302_SPRY"/>
    <property type="match status" value="1"/>
</dbReference>
<dbReference type="InterPro" id="IPR058030">
    <property type="entry name" value="TRIM8/14/16/25/29/45/65_CC"/>
</dbReference>
<accession>A0A8C5C9N1</accession>
<dbReference type="InterPro" id="IPR003877">
    <property type="entry name" value="SPRY_dom"/>
</dbReference>
<dbReference type="FunFam" id="2.60.120.920:FF:000004">
    <property type="entry name" value="Butyrophilin subfamily 1 member A1"/>
    <property type="match status" value="1"/>
</dbReference>
<dbReference type="InterPro" id="IPR001841">
    <property type="entry name" value="Znf_RING"/>
</dbReference>
<dbReference type="PROSITE" id="PS00518">
    <property type="entry name" value="ZF_RING_1"/>
    <property type="match status" value="1"/>
</dbReference>
<dbReference type="SUPFAM" id="SSF49899">
    <property type="entry name" value="Concanavalin A-like lectins/glucanases"/>
    <property type="match status" value="1"/>
</dbReference>
<dbReference type="InterPro" id="IPR043136">
    <property type="entry name" value="B30.2/SPRY_sf"/>
</dbReference>
<dbReference type="InterPro" id="IPR013083">
    <property type="entry name" value="Znf_RING/FYVE/PHD"/>
</dbReference>
<dbReference type="CDD" id="cd19769">
    <property type="entry name" value="Bbox2_TRIM16-like"/>
    <property type="match status" value="1"/>
</dbReference>
<dbReference type="InterPro" id="IPR017907">
    <property type="entry name" value="Znf_RING_CS"/>
</dbReference>
<evidence type="ECO:0000256" key="3">
    <source>
        <dbReference type="ARBA" id="ARBA00022833"/>
    </source>
</evidence>
<proteinExistence type="predicted"/>
<dbReference type="SMART" id="SM00336">
    <property type="entry name" value="BBOX"/>
    <property type="match status" value="1"/>
</dbReference>
<dbReference type="SUPFAM" id="SSF57845">
    <property type="entry name" value="B-box zinc-binding domain"/>
    <property type="match status" value="1"/>
</dbReference>
<keyword evidence="10" id="KW-1185">Reference proteome</keyword>
<feature type="domain" description="B30.2/SPRY" evidence="8">
    <location>
        <begin position="240"/>
        <end position="433"/>
    </location>
</feature>
<evidence type="ECO:0000259" key="7">
    <source>
        <dbReference type="PROSITE" id="PS50119"/>
    </source>
</evidence>
<dbReference type="PANTHER" id="PTHR24103">
    <property type="entry name" value="E3 UBIQUITIN-PROTEIN LIGASE TRIM"/>
    <property type="match status" value="1"/>
</dbReference>
<sequence>MASANPSWSEENFSCPICLDSFSSPVTTPCGHNFCRTCITEFWNEQIKYICPLCNMLFNTRPDLWINTLLSELAAQMCKKHNQLLELFCMIEQVCVCQFCTATTHRFHPVVPLKEEYVVKKAQLGKMEAEVHQMIQERKQKIKEIKDTAKRSKEDADSRCIEKCQDDLNRMVKERLKSTEKQAEDFIKELEKEIEDLTNRSSEVKQLSHTKDHLHFLKAFKSLKDPPHTRDWMTETLNMEMEKLCEDAELKRVQQYEVDVTLDPDTAHPCLTLSEDGKQVHDEDEEKELPDNPKRFTQCVCVLTRQSFSSGRFYFEVQVKDKTKWSFGVARESIDRKDQIIETPETGLWTLYYDNDGLVFNDDPDVCLPLRAELQKVGVFVDYDEGVVSFYDVEARVHIYSATGYTFSEPLYPFLCPCDNPAPLIISPVNIID</sequence>
<organism evidence="9 10">
    <name type="scientific">Gadus morhua</name>
    <name type="common">Atlantic cod</name>
    <dbReference type="NCBI Taxonomy" id="8049"/>
    <lineage>
        <taxon>Eukaryota</taxon>
        <taxon>Metazoa</taxon>
        <taxon>Chordata</taxon>
        <taxon>Craniata</taxon>
        <taxon>Vertebrata</taxon>
        <taxon>Euteleostomi</taxon>
        <taxon>Actinopterygii</taxon>
        <taxon>Neopterygii</taxon>
        <taxon>Teleostei</taxon>
        <taxon>Neoteleostei</taxon>
        <taxon>Acanthomorphata</taxon>
        <taxon>Zeiogadaria</taxon>
        <taxon>Gadariae</taxon>
        <taxon>Gadiformes</taxon>
        <taxon>Gadoidei</taxon>
        <taxon>Gadidae</taxon>
        <taxon>Gadus</taxon>
    </lineage>
</organism>
<dbReference type="SMART" id="SM00184">
    <property type="entry name" value="RING"/>
    <property type="match status" value="1"/>
</dbReference>
<dbReference type="PROSITE" id="PS50089">
    <property type="entry name" value="ZF_RING_2"/>
    <property type="match status" value="1"/>
</dbReference>
<keyword evidence="3" id="KW-0862">Zinc</keyword>
<dbReference type="InterPro" id="IPR006574">
    <property type="entry name" value="PRY"/>
</dbReference>
<dbReference type="Gene3D" id="3.30.160.60">
    <property type="entry name" value="Classic Zinc Finger"/>
    <property type="match status" value="1"/>
</dbReference>
<keyword evidence="5" id="KW-0175">Coiled coil</keyword>
<feature type="domain" description="B box-type" evidence="7">
    <location>
        <begin position="73"/>
        <end position="113"/>
    </location>
</feature>
<dbReference type="Pfam" id="PF13765">
    <property type="entry name" value="PRY"/>
    <property type="match status" value="1"/>
</dbReference>
<dbReference type="SMART" id="SM00589">
    <property type="entry name" value="PRY"/>
    <property type="match status" value="1"/>
</dbReference>
<evidence type="ECO:0000313" key="9">
    <source>
        <dbReference type="Ensembl" id="ENSGMOP00000058120.1"/>
    </source>
</evidence>
<dbReference type="OMA" id="FCTATTH"/>
<dbReference type="InterPro" id="IPR003879">
    <property type="entry name" value="Butyrophylin_SPRY"/>
</dbReference>